<dbReference type="AlphaFoldDB" id="A0A2T5IZF9"/>
<accession>A0A2T5IZF9</accession>
<evidence type="ECO:0000256" key="2">
    <source>
        <dbReference type="SAM" id="SignalP"/>
    </source>
</evidence>
<protein>
    <submittedName>
        <fullName evidence="3">Uncharacterized protein</fullName>
    </submittedName>
</protein>
<dbReference type="EMBL" id="QAON01000007">
    <property type="protein sequence ID" value="PTQ89336.1"/>
    <property type="molecule type" value="Genomic_DNA"/>
</dbReference>
<feature type="signal peptide" evidence="2">
    <location>
        <begin position="1"/>
        <end position="19"/>
    </location>
</feature>
<dbReference type="RefSeq" id="WP_107865665.1">
    <property type="nucleotide sequence ID" value="NZ_QAON01000007.1"/>
</dbReference>
<dbReference type="Proteomes" id="UP000244223">
    <property type="component" value="Unassembled WGS sequence"/>
</dbReference>
<keyword evidence="2" id="KW-0732">Signal</keyword>
<gene>
    <name evidence="3" type="ORF">C8N29_10769</name>
</gene>
<comment type="caution">
    <text evidence="3">The sequence shown here is derived from an EMBL/GenBank/DDBJ whole genome shotgun (WGS) entry which is preliminary data.</text>
</comment>
<feature type="region of interest" description="Disordered" evidence="1">
    <location>
        <begin position="51"/>
        <end position="79"/>
    </location>
</feature>
<proteinExistence type="predicted"/>
<evidence type="ECO:0000313" key="4">
    <source>
        <dbReference type="Proteomes" id="UP000244223"/>
    </source>
</evidence>
<reference evidence="3 4" key="1">
    <citation type="submission" date="2018-04" db="EMBL/GenBank/DDBJ databases">
        <title>Genomic Encyclopedia of Archaeal and Bacterial Type Strains, Phase II (KMG-II): from individual species to whole genera.</title>
        <authorList>
            <person name="Goeker M."/>
        </authorList>
    </citation>
    <scope>NUCLEOTIDE SEQUENCE [LARGE SCALE GENOMIC DNA]</scope>
    <source>
        <strain evidence="3 4">DSM 5822</strain>
    </source>
</reference>
<name>A0A2T5IZF9_9GAMM</name>
<evidence type="ECO:0000313" key="3">
    <source>
        <dbReference type="EMBL" id="PTQ89336.1"/>
    </source>
</evidence>
<keyword evidence="4" id="KW-1185">Reference proteome</keyword>
<evidence type="ECO:0000256" key="1">
    <source>
        <dbReference type="SAM" id="MobiDB-lite"/>
    </source>
</evidence>
<feature type="chain" id="PRO_5030706911" evidence="2">
    <location>
        <begin position="20"/>
        <end position="79"/>
    </location>
</feature>
<sequence>MRAANYGWCLLLISPLNYAAESLSPEFVEYLVQFADNKELFDANDYALIQQQTNPKPETHPTKTVQQTIRSTNTQELKP</sequence>
<organism evidence="3 4">
    <name type="scientific">Agitococcus lubricus</name>
    <dbReference type="NCBI Taxonomy" id="1077255"/>
    <lineage>
        <taxon>Bacteria</taxon>
        <taxon>Pseudomonadati</taxon>
        <taxon>Pseudomonadota</taxon>
        <taxon>Gammaproteobacteria</taxon>
        <taxon>Moraxellales</taxon>
        <taxon>Moraxellaceae</taxon>
        <taxon>Agitococcus</taxon>
    </lineage>
</organism>